<name>A0A1V5ZQQ2_9BACT</name>
<sequence>METKENLVKFINKEKEDLFDDYINKNIDNKSSIVEVGINFFAEDGLIIVNFLDKTISYHISDFKNPNEILLHLSGQKIEVEKCEQERNHINSILDKDKLTDEEIKLVNDWVKQIPKEYKSMLKETQDKMEAKIAKISSEVNKLIARNEDGNVNYYSKEDIKLIQL</sequence>
<organism evidence="1">
    <name type="scientific">candidate division CPR1 bacterium ADurb.Bin160</name>
    <dbReference type="NCBI Taxonomy" id="1852826"/>
    <lineage>
        <taxon>Bacteria</taxon>
        <taxon>candidate division CPR1</taxon>
    </lineage>
</organism>
<protein>
    <submittedName>
        <fullName evidence="1">Uncharacterized protein</fullName>
    </submittedName>
</protein>
<accession>A0A1V5ZQQ2</accession>
<dbReference type="EMBL" id="MWDB01000001">
    <property type="protein sequence ID" value="OQB42619.1"/>
    <property type="molecule type" value="Genomic_DNA"/>
</dbReference>
<proteinExistence type="predicted"/>
<comment type="caution">
    <text evidence="1">The sequence shown here is derived from an EMBL/GenBank/DDBJ whole genome shotgun (WGS) entry which is preliminary data.</text>
</comment>
<dbReference type="Proteomes" id="UP000485621">
    <property type="component" value="Unassembled WGS sequence"/>
</dbReference>
<reference evidence="1" key="1">
    <citation type="submission" date="2017-02" db="EMBL/GenBank/DDBJ databases">
        <title>Delving into the versatile metabolic prowess of the omnipresent phylum Bacteroidetes.</title>
        <authorList>
            <person name="Nobu M.K."/>
            <person name="Mei R."/>
            <person name="Narihiro T."/>
            <person name="Kuroda K."/>
            <person name="Liu W.-T."/>
        </authorList>
    </citation>
    <scope>NUCLEOTIDE SEQUENCE</scope>
    <source>
        <strain evidence="1">ADurb.Bin160</strain>
    </source>
</reference>
<gene>
    <name evidence="1" type="ORF">BWY04_00055</name>
</gene>
<evidence type="ECO:0000313" key="1">
    <source>
        <dbReference type="EMBL" id="OQB42619.1"/>
    </source>
</evidence>
<dbReference type="AlphaFoldDB" id="A0A1V5ZQQ2"/>